<dbReference type="Proteomes" id="UP000243540">
    <property type="component" value="Unassembled WGS sequence"/>
</dbReference>
<sequence>MTLHSSFFEQFTSLEHIIMAMNIAICVRNHPQWPLSCVSAAMLYGAYPSIELHEYVHVATQTRAEGDVLGPPPDEILKVREASEQRVCFHHIEDSCPTELIDHVLEACTTRDWLSCLYVKINDVIGLQHGAITTSLPRTMFDCMRVLPFEHGLALCDQLLGLSDLTLGQILDEARAWTDCEHGQLAFDRLLFTDLRTGSYLDSRIRAHIITAGFEVPTLDPTPNSEGNFIAKLERVKVPRVSDDERLHRMMLG</sequence>
<evidence type="ECO:0000313" key="2">
    <source>
        <dbReference type="Proteomes" id="UP000243540"/>
    </source>
</evidence>
<name>A0A1Y2T002_9BIFI</name>
<reference evidence="1 2" key="1">
    <citation type="submission" date="2017-04" db="EMBL/GenBank/DDBJ databases">
        <title>Draft genome sequences of Alloscardovia macacae UMA81211 and UMA81212 isolated from the feces of a rhesus macaque (Macaca mulatta).</title>
        <authorList>
            <person name="Albert K."/>
            <person name="Sela D.A."/>
        </authorList>
    </citation>
    <scope>NUCLEOTIDE SEQUENCE [LARGE SCALE GENOMIC DNA]</scope>
    <source>
        <strain evidence="1 2">UMA81212</strain>
    </source>
</reference>
<dbReference type="EMBL" id="NEKC01000003">
    <property type="protein sequence ID" value="OTA29838.1"/>
    <property type="molecule type" value="Genomic_DNA"/>
</dbReference>
<evidence type="ECO:0000313" key="1">
    <source>
        <dbReference type="EMBL" id="OTA29838.1"/>
    </source>
</evidence>
<proteinExistence type="predicted"/>
<dbReference type="AlphaFoldDB" id="A0A1Y2T002"/>
<gene>
    <name evidence="1" type="ORF">B9T39_01795</name>
</gene>
<accession>A0A1Y2T002</accession>
<comment type="caution">
    <text evidence="1">The sequence shown here is derived from an EMBL/GenBank/DDBJ whole genome shotgun (WGS) entry which is preliminary data.</text>
</comment>
<protein>
    <submittedName>
        <fullName evidence="1">Uncharacterized protein</fullName>
    </submittedName>
</protein>
<dbReference type="RefSeq" id="WP_086106124.1">
    <property type="nucleotide sequence ID" value="NZ_NEKC01000003.1"/>
</dbReference>
<organism evidence="1 2">
    <name type="scientific">Alloscardovia macacae</name>
    <dbReference type="NCBI Taxonomy" id="1160091"/>
    <lineage>
        <taxon>Bacteria</taxon>
        <taxon>Bacillati</taxon>
        <taxon>Actinomycetota</taxon>
        <taxon>Actinomycetes</taxon>
        <taxon>Bifidobacteriales</taxon>
        <taxon>Bifidobacteriaceae</taxon>
        <taxon>Alloscardovia</taxon>
    </lineage>
</organism>